<dbReference type="Gene3D" id="2.60.120.10">
    <property type="entry name" value="Jelly Rolls"/>
    <property type="match status" value="1"/>
</dbReference>
<dbReference type="PANTHER" id="PTHR40112:SF1">
    <property type="entry name" value="H2HPP ISOMERASE"/>
    <property type="match status" value="1"/>
</dbReference>
<dbReference type="OMA" id="THSHPNE"/>
<dbReference type="InterPro" id="IPR025499">
    <property type="entry name" value="KdgF"/>
</dbReference>
<evidence type="ECO:0000259" key="1">
    <source>
        <dbReference type="Pfam" id="PF07883"/>
    </source>
</evidence>
<dbReference type="Proteomes" id="UP000264071">
    <property type="component" value="Unassembled WGS sequence"/>
</dbReference>
<sequence>MTEVRKIAWDDIEVEEMSSHIGRRLIYTKSQMLAHVYLKEGAVVPAHDHHNEQFTYIVSGWLRFWIGEHADNPGDTYVDVRGGEVLVIPSMVRHRAIAMADTLDVDIFNPPRQDWIDKDDSYLRGDK</sequence>
<dbReference type="PANTHER" id="PTHR40112">
    <property type="entry name" value="H2HPP ISOMERASE"/>
    <property type="match status" value="1"/>
</dbReference>
<dbReference type="InterPro" id="IPR014710">
    <property type="entry name" value="RmlC-like_jellyroll"/>
</dbReference>
<accession>A0A3D4VDC9</accession>
<dbReference type="Pfam" id="PF07883">
    <property type="entry name" value="Cupin_2"/>
    <property type="match status" value="1"/>
</dbReference>
<organism evidence="2 3">
    <name type="scientific">Gemmatimonas aurantiaca</name>
    <dbReference type="NCBI Taxonomy" id="173480"/>
    <lineage>
        <taxon>Bacteria</taxon>
        <taxon>Pseudomonadati</taxon>
        <taxon>Gemmatimonadota</taxon>
        <taxon>Gemmatimonadia</taxon>
        <taxon>Gemmatimonadales</taxon>
        <taxon>Gemmatimonadaceae</taxon>
        <taxon>Gemmatimonas</taxon>
    </lineage>
</organism>
<evidence type="ECO:0000313" key="2">
    <source>
        <dbReference type="EMBL" id="HCT59123.1"/>
    </source>
</evidence>
<dbReference type="AlphaFoldDB" id="A0A3D4VDC9"/>
<gene>
    <name evidence="2" type="ORF">DGD08_18125</name>
</gene>
<name>A0A3D4VDC9_9BACT</name>
<protein>
    <submittedName>
        <fullName evidence="2">Cupin domain-containing protein</fullName>
    </submittedName>
</protein>
<reference evidence="2 3" key="1">
    <citation type="journal article" date="2018" name="Nat. Biotechnol.">
        <title>A standardized bacterial taxonomy based on genome phylogeny substantially revises the tree of life.</title>
        <authorList>
            <person name="Parks D.H."/>
            <person name="Chuvochina M."/>
            <person name="Waite D.W."/>
            <person name="Rinke C."/>
            <person name="Skarshewski A."/>
            <person name="Chaumeil P.A."/>
            <person name="Hugenholtz P."/>
        </authorList>
    </citation>
    <scope>NUCLEOTIDE SEQUENCE [LARGE SCALE GENOMIC DNA]</scope>
    <source>
        <strain evidence="2">UBA8844</strain>
    </source>
</reference>
<evidence type="ECO:0000313" key="3">
    <source>
        <dbReference type="Proteomes" id="UP000264071"/>
    </source>
</evidence>
<dbReference type="InterPro" id="IPR011051">
    <property type="entry name" value="RmlC_Cupin_sf"/>
</dbReference>
<dbReference type="InterPro" id="IPR013096">
    <property type="entry name" value="Cupin_2"/>
</dbReference>
<proteinExistence type="predicted"/>
<dbReference type="CDD" id="cd02238">
    <property type="entry name" value="cupin_KdgF"/>
    <property type="match status" value="1"/>
</dbReference>
<dbReference type="PIRSF" id="PIRSF029883">
    <property type="entry name" value="KdgF"/>
    <property type="match status" value="1"/>
</dbReference>
<feature type="domain" description="Cupin type-2" evidence="1">
    <location>
        <begin position="35"/>
        <end position="102"/>
    </location>
</feature>
<comment type="caution">
    <text evidence="2">The sequence shown here is derived from an EMBL/GenBank/DDBJ whole genome shotgun (WGS) entry which is preliminary data.</text>
</comment>
<dbReference type="EMBL" id="DPIY01000012">
    <property type="protein sequence ID" value="HCT59123.1"/>
    <property type="molecule type" value="Genomic_DNA"/>
</dbReference>
<dbReference type="InterPro" id="IPR052535">
    <property type="entry name" value="Bacilysin_H2HPP_isomerase"/>
</dbReference>
<dbReference type="SUPFAM" id="SSF51182">
    <property type="entry name" value="RmlC-like cupins"/>
    <property type="match status" value="1"/>
</dbReference>